<evidence type="ECO:0000313" key="1">
    <source>
        <dbReference type="EMBL" id="OUD13078.1"/>
    </source>
</evidence>
<name>A0A251X615_9GAMM</name>
<dbReference type="OrthoDB" id="7080728at2"/>
<sequence length="185" mass="20125">MLKQAGLGAFDQQQVLIELAENSHLAAVFGEQGKPRFGIAGLLRLSGRLDSLVQTFKNVPSPLVLAPRPAMPAAMLNSAVGLLASTPAPYETATLLIHVEDAPLFAGCYAQVNEFSVLWDVLDPPSPALVAMAQTLADQQVITQHTWRGFHLYRHPNRNSPDAVDRMQQFKTILQDYPLLTGQAA</sequence>
<dbReference type="Proteomes" id="UP000194798">
    <property type="component" value="Unassembled WGS sequence"/>
</dbReference>
<dbReference type="EMBL" id="MSLT01000018">
    <property type="protein sequence ID" value="OUD13078.1"/>
    <property type="molecule type" value="Genomic_DNA"/>
</dbReference>
<accession>A0A251X615</accession>
<reference evidence="1 2" key="1">
    <citation type="submission" date="2016-12" db="EMBL/GenBank/DDBJ databases">
        <title>Thioflexothrix psekupsii D3 genome sequencing and assembly.</title>
        <authorList>
            <person name="Fomenkov A."/>
            <person name="Vincze T."/>
            <person name="Grabovich M."/>
            <person name="Anton B.P."/>
            <person name="Dubinina G."/>
            <person name="Orlova M."/>
            <person name="Belousova E."/>
            <person name="Roberts R.J."/>
        </authorList>
    </citation>
    <scope>NUCLEOTIDE SEQUENCE [LARGE SCALE GENOMIC DNA]</scope>
    <source>
        <strain evidence="1">D3</strain>
    </source>
</reference>
<comment type="caution">
    <text evidence="1">The sequence shown here is derived from an EMBL/GenBank/DDBJ whole genome shotgun (WGS) entry which is preliminary data.</text>
</comment>
<protein>
    <submittedName>
        <fullName evidence="1">Uncharacterized protein</fullName>
    </submittedName>
</protein>
<dbReference type="AlphaFoldDB" id="A0A251X615"/>
<proteinExistence type="predicted"/>
<gene>
    <name evidence="1" type="ORF">TPSD3_10535</name>
</gene>
<evidence type="ECO:0000313" key="2">
    <source>
        <dbReference type="Proteomes" id="UP000194798"/>
    </source>
</evidence>
<keyword evidence="2" id="KW-1185">Reference proteome</keyword>
<dbReference type="RefSeq" id="WP_086488526.1">
    <property type="nucleotide sequence ID" value="NZ_MSLT01000018.1"/>
</dbReference>
<organism evidence="1 2">
    <name type="scientific">Thioflexithrix psekupsensis</name>
    <dbReference type="NCBI Taxonomy" id="1570016"/>
    <lineage>
        <taxon>Bacteria</taxon>
        <taxon>Pseudomonadati</taxon>
        <taxon>Pseudomonadota</taxon>
        <taxon>Gammaproteobacteria</taxon>
        <taxon>Thiotrichales</taxon>
        <taxon>Thioflexithrix</taxon>
    </lineage>
</organism>